<keyword evidence="4" id="KW-0249">Electron transport</keyword>
<proteinExistence type="predicted"/>
<evidence type="ECO:0000256" key="8">
    <source>
        <dbReference type="SAM" id="Phobius"/>
    </source>
</evidence>
<dbReference type="GO" id="GO:0046872">
    <property type="term" value="F:metal ion binding"/>
    <property type="evidence" value="ECO:0007669"/>
    <property type="project" value="UniProtKB-KW"/>
</dbReference>
<gene>
    <name evidence="10" type="ORF">C2L80_08500</name>
</gene>
<evidence type="ECO:0000256" key="1">
    <source>
        <dbReference type="ARBA" id="ARBA00022448"/>
    </source>
</evidence>
<sequence length="400" mass="40523">MKASKVRVVVAAVVFIVLCIGLIAGVQLGTLSGFGWGTIAALCPLGALTTMIATKALVPRAVVSLVVMALLVLLVGRAFCGWACPVPLLERLRGFFRSPKRRRELERARREEIQGAAKSELGCGRGCGSCGGCKEVRAKLDSRHYVLGGALLSAAVFGFPVFCLVCPIGLSFATVLLLWRLFAAGDMTWSVVLIPAMLVVELVLLRKWCSRICPLAGLMNLASRFSRTWRPVIDDAKCLETAKGTPCSLCAVACEADINLRHPELGEHSLADCTRCRACVDACPSGAVSMPFLARKGAGAGPSAVRIADGGAGAAGASAGPSVAWIADEGGADAGSSASEGAAGVGACGGAAAATALAASDVRGASSSASGGEGAAAASMASTASTGDARLDGGGKESVR</sequence>
<evidence type="ECO:0000256" key="3">
    <source>
        <dbReference type="ARBA" id="ARBA00022723"/>
    </source>
</evidence>
<keyword evidence="5" id="KW-0408">Iron</keyword>
<organism evidence="10 11">
    <name type="scientific">Rubneribacter badeniensis</name>
    <dbReference type="NCBI Taxonomy" id="2070688"/>
    <lineage>
        <taxon>Bacteria</taxon>
        <taxon>Bacillati</taxon>
        <taxon>Actinomycetota</taxon>
        <taxon>Coriobacteriia</taxon>
        <taxon>Eggerthellales</taxon>
        <taxon>Eggerthellaceae</taxon>
        <taxon>Rubneribacter</taxon>
    </lineage>
</organism>
<evidence type="ECO:0000256" key="2">
    <source>
        <dbReference type="ARBA" id="ARBA00022485"/>
    </source>
</evidence>
<evidence type="ECO:0000256" key="7">
    <source>
        <dbReference type="SAM" id="MobiDB-lite"/>
    </source>
</evidence>
<dbReference type="GO" id="GO:0005886">
    <property type="term" value="C:plasma membrane"/>
    <property type="evidence" value="ECO:0007669"/>
    <property type="project" value="TreeGrafter"/>
</dbReference>
<protein>
    <submittedName>
        <fullName evidence="10">4Fe-4S ferredoxin</fullName>
    </submittedName>
</protein>
<feature type="domain" description="4Fe-4S ferredoxin-type" evidence="9">
    <location>
        <begin position="261"/>
        <end position="293"/>
    </location>
</feature>
<dbReference type="PROSITE" id="PS51379">
    <property type="entry name" value="4FE4S_FER_2"/>
    <property type="match status" value="1"/>
</dbReference>
<feature type="transmembrane region" description="Helical" evidence="8">
    <location>
        <begin position="145"/>
        <end position="175"/>
    </location>
</feature>
<name>A0A2K2U493_9ACTN</name>
<keyword evidence="6" id="KW-0411">Iron-sulfur</keyword>
<feature type="region of interest" description="Disordered" evidence="7">
    <location>
        <begin position="364"/>
        <end position="400"/>
    </location>
</feature>
<dbReference type="Pfam" id="PF12801">
    <property type="entry name" value="Fer4_5"/>
    <property type="match status" value="2"/>
</dbReference>
<dbReference type="EMBL" id="PPEL01000049">
    <property type="protein sequence ID" value="PNV65072.1"/>
    <property type="molecule type" value="Genomic_DNA"/>
</dbReference>
<evidence type="ECO:0000313" key="10">
    <source>
        <dbReference type="EMBL" id="PNV65072.1"/>
    </source>
</evidence>
<feature type="compositionally biased region" description="Low complexity" evidence="7">
    <location>
        <begin position="364"/>
        <end position="388"/>
    </location>
</feature>
<dbReference type="Pfam" id="PF00037">
    <property type="entry name" value="Fer4"/>
    <property type="match status" value="1"/>
</dbReference>
<feature type="transmembrane region" description="Helical" evidence="8">
    <location>
        <begin position="6"/>
        <end position="26"/>
    </location>
</feature>
<dbReference type="AlphaFoldDB" id="A0A2K2U493"/>
<keyword evidence="3" id="KW-0479">Metal-binding</keyword>
<dbReference type="PANTHER" id="PTHR30176">
    <property type="entry name" value="FERREDOXIN-TYPE PROTEIN NAPH"/>
    <property type="match status" value="1"/>
</dbReference>
<dbReference type="InterPro" id="IPR017896">
    <property type="entry name" value="4Fe4S_Fe-S-bd"/>
</dbReference>
<dbReference type="RefSeq" id="WP_103263015.1">
    <property type="nucleotide sequence ID" value="NZ_PPEL01000049.1"/>
</dbReference>
<keyword evidence="8" id="KW-1133">Transmembrane helix</keyword>
<feature type="compositionally biased region" description="Basic and acidic residues" evidence="7">
    <location>
        <begin position="389"/>
        <end position="400"/>
    </location>
</feature>
<evidence type="ECO:0000313" key="11">
    <source>
        <dbReference type="Proteomes" id="UP000236488"/>
    </source>
</evidence>
<comment type="caution">
    <text evidence="10">The sequence shown here is derived from an EMBL/GenBank/DDBJ whole genome shotgun (WGS) entry which is preliminary data.</text>
</comment>
<evidence type="ECO:0000256" key="6">
    <source>
        <dbReference type="ARBA" id="ARBA00023014"/>
    </source>
</evidence>
<dbReference type="PANTHER" id="PTHR30176:SF3">
    <property type="entry name" value="FERREDOXIN-TYPE PROTEIN NAPH"/>
    <property type="match status" value="1"/>
</dbReference>
<keyword evidence="11" id="KW-1185">Reference proteome</keyword>
<feature type="transmembrane region" description="Helical" evidence="8">
    <location>
        <begin position="65"/>
        <end position="89"/>
    </location>
</feature>
<dbReference type="Proteomes" id="UP000236488">
    <property type="component" value="Unassembled WGS sequence"/>
</dbReference>
<keyword evidence="2" id="KW-0004">4Fe-4S</keyword>
<reference evidence="10 11" key="1">
    <citation type="journal article" date="2018" name="Int. J. Syst. Evol. Microbiol.">
        <title>Rubneribacter badeniensis gen. nov., sp. nov. and Enteroscipio rubneri gen. nov., sp. nov., new members of the Eggerthellaceae isolated from human faeces.</title>
        <authorList>
            <person name="Danylec N."/>
            <person name="Gobl A."/>
            <person name="Stoll D.A."/>
            <person name="Hetzer B."/>
            <person name="Kulling S.E."/>
            <person name="Huch M."/>
        </authorList>
    </citation>
    <scope>NUCLEOTIDE SEQUENCE [LARGE SCALE GENOMIC DNA]</scope>
    <source>
        <strain evidence="10 11">ResAG-85</strain>
    </source>
</reference>
<evidence type="ECO:0000256" key="5">
    <source>
        <dbReference type="ARBA" id="ARBA00023004"/>
    </source>
</evidence>
<keyword evidence="1" id="KW-0813">Transport</keyword>
<dbReference type="GO" id="GO:0051539">
    <property type="term" value="F:4 iron, 4 sulfur cluster binding"/>
    <property type="evidence" value="ECO:0007669"/>
    <property type="project" value="UniProtKB-KW"/>
</dbReference>
<feature type="transmembrane region" description="Helical" evidence="8">
    <location>
        <begin position="187"/>
        <end position="205"/>
    </location>
</feature>
<accession>A0A2K2U493</accession>
<dbReference type="InterPro" id="IPR017900">
    <property type="entry name" value="4Fe4S_Fe_S_CS"/>
</dbReference>
<dbReference type="InterPro" id="IPR051684">
    <property type="entry name" value="Electron_Trans/Redox"/>
</dbReference>
<keyword evidence="8" id="KW-0812">Transmembrane</keyword>
<evidence type="ECO:0000256" key="4">
    <source>
        <dbReference type="ARBA" id="ARBA00022982"/>
    </source>
</evidence>
<keyword evidence="8" id="KW-0472">Membrane</keyword>
<evidence type="ECO:0000259" key="9">
    <source>
        <dbReference type="PROSITE" id="PS51379"/>
    </source>
</evidence>
<dbReference type="SUPFAM" id="SSF54862">
    <property type="entry name" value="4Fe-4S ferredoxins"/>
    <property type="match status" value="1"/>
</dbReference>
<dbReference type="PROSITE" id="PS00198">
    <property type="entry name" value="4FE4S_FER_1"/>
    <property type="match status" value="1"/>
</dbReference>